<keyword evidence="12 24" id="KW-0274">FAD</keyword>
<dbReference type="InterPro" id="IPR010205">
    <property type="entry name" value="NqrF"/>
</dbReference>
<proteinExistence type="inferred from homology"/>
<accession>A0ABT5LBN6</accession>
<dbReference type="PIRSF" id="PIRSF000044">
    <property type="entry name" value="Cis_Diol_DH_RD"/>
    <property type="match status" value="1"/>
</dbReference>
<dbReference type="SUPFAM" id="SSF52343">
    <property type="entry name" value="Ferredoxin reductase-like, C-terminal NADP-linked domain"/>
    <property type="match status" value="1"/>
</dbReference>
<keyword evidence="15 24" id="KW-0411">Iron-sulfur</keyword>
<dbReference type="Gene3D" id="3.10.20.30">
    <property type="match status" value="1"/>
</dbReference>
<keyword evidence="24" id="KW-1133">Transmembrane helix</keyword>
<dbReference type="CDD" id="cd06188">
    <property type="entry name" value="NADH_quinone_reductase"/>
    <property type="match status" value="1"/>
</dbReference>
<evidence type="ECO:0000256" key="18">
    <source>
        <dbReference type="ARBA" id="ARBA00023065"/>
    </source>
</evidence>
<dbReference type="EC" id="7.2.1.1" evidence="24"/>
<keyword evidence="19 24" id="KW-0830">Ubiquinone</keyword>
<keyword evidence="24" id="KW-0812">Transmembrane</keyword>
<keyword evidence="18 24" id="KW-0406">Ion transport</keyword>
<keyword evidence="17 24" id="KW-0915">Sodium</keyword>
<evidence type="ECO:0000256" key="14">
    <source>
        <dbReference type="ARBA" id="ARBA00023004"/>
    </source>
</evidence>
<dbReference type="PROSITE" id="PS51384">
    <property type="entry name" value="FAD_FR"/>
    <property type="match status" value="1"/>
</dbReference>
<keyword evidence="16 24" id="KW-0520">NAD</keyword>
<evidence type="ECO:0000313" key="28">
    <source>
        <dbReference type="Proteomes" id="UP001217178"/>
    </source>
</evidence>
<keyword evidence="28" id="KW-1185">Reference proteome</keyword>
<evidence type="ECO:0000256" key="16">
    <source>
        <dbReference type="ARBA" id="ARBA00023027"/>
    </source>
</evidence>
<evidence type="ECO:0000256" key="8">
    <source>
        <dbReference type="ARBA" id="ARBA00022519"/>
    </source>
</evidence>
<dbReference type="InterPro" id="IPR001709">
    <property type="entry name" value="Flavoprot_Pyr_Nucl_cyt_Rdtase"/>
</dbReference>
<keyword evidence="9 24" id="KW-0285">Flavoprotein</keyword>
<protein>
    <recommendedName>
        <fullName evidence="24">Na(+)-translocating NADH-quinone reductase subunit F</fullName>
        <shortName evidence="24">Na(+)-NQR subunit F</shortName>
        <shortName evidence="24">Na(+)-translocating NQR subunit F</shortName>
        <ecNumber evidence="24">7.2.1.1</ecNumber>
    </recommendedName>
    <alternativeName>
        <fullName evidence="24">NQR complex subunit F</fullName>
    </alternativeName>
    <alternativeName>
        <fullName evidence="24">NQR-1 subunit F</fullName>
    </alternativeName>
</protein>
<dbReference type="InterPro" id="IPR036010">
    <property type="entry name" value="2Fe-2S_ferredoxin-like_sf"/>
</dbReference>
<feature type="domain" description="2Fe-2S ferredoxin-type" evidence="25">
    <location>
        <begin position="33"/>
        <end position="127"/>
    </location>
</feature>
<evidence type="ECO:0000256" key="21">
    <source>
        <dbReference type="ARBA" id="ARBA00023201"/>
    </source>
</evidence>
<evidence type="ECO:0000256" key="1">
    <source>
        <dbReference type="ARBA" id="ARBA00001974"/>
    </source>
</evidence>
<evidence type="ECO:0000256" key="23">
    <source>
        <dbReference type="ARBA" id="ARBA00048891"/>
    </source>
</evidence>
<evidence type="ECO:0000256" key="17">
    <source>
        <dbReference type="ARBA" id="ARBA00023053"/>
    </source>
</evidence>
<comment type="caution">
    <text evidence="27">The sequence shown here is derived from an EMBL/GenBank/DDBJ whole genome shotgun (WGS) entry which is preliminary data.</text>
</comment>
<dbReference type="NCBIfam" id="TIGR01941">
    <property type="entry name" value="nqrF"/>
    <property type="match status" value="1"/>
</dbReference>
<feature type="domain" description="FAD-binding FR-type" evidence="26">
    <location>
        <begin position="130"/>
        <end position="270"/>
    </location>
</feature>
<evidence type="ECO:0000256" key="10">
    <source>
        <dbReference type="ARBA" id="ARBA00022714"/>
    </source>
</evidence>
<evidence type="ECO:0000256" key="19">
    <source>
        <dbReference type="ARBA" id="ARBA00023075"/>
    </source>
</evidence>
<name>A0ABT5LBN6_9GAMM</name>
<comment type="cofactor">
    <cofactor evidence="24">
        <name>[2Fe-2S] cluster</name>
        <dbReference type="ChEBI" id="CHEBI:190135"/>
    </cofactor>
    <text evidence="24">Binds 1 [2Fe-2S] cluster.</text>
</comment>
<keyword evidence="14 24" id="KW-0408">Iron</keyword>
<dbReference type="Gene3D" id="3.40.50.80">
    <property type="entry name" value="Nucleotide-binding domain of ferredoxin-NADP reductase (FNR) module"/>
    <property type="match status" value="1"/>
</dbReference>
<keyword evidence="8" id="KW-0997">Cell inner membrane</keyword>
<keyword evidence="13 24" id="KW-1278">Translocase</keyword>
<dbReference type="PROSITE" id="PS51085">
    <property type="entry name" value="2FE2S_FER_2"/>
    <property type="match status" value="1"/>
</dbReference>
<evidence type="ECO:0000256" key="3">
    <source>
        <dbReference type="ARBA" id="ARBA00004533"/>
    </source>
</evidence>
<keyword evidence="6 24" id="KW-0813">Transport</keyword>
<evidence type="ECO:0000256" key="20">
    <source>
        <dbReference type="ARBA" id="ARBA00023136"/>
    </source>
</evidence>
<evidence type="ECO:0000256" key="9">
    <source>
        <dbReference type="ARBA" id="ARBA00022630"/>
    </source>
</evidence>
<comment type="subcellular location">
    <subcellularLocation>
        <location evidence="3">Cell inner membrane</location>
    </subcellularLocation>
    <subcellularLocation>
        <location evidence="24">Cell membrane</location>
        <topology evidence="24">Single-pass membrane protein</topology>
    </subcellularLocation>
</comment>
<keyword evidence="10 24" id="KW-0001">2Fe-2S</keyword>
<dbReference type="Proteomes" id="UP001217178">
    <property type="component" value="Unassembled WGS sequence"/>
</dbReference>
<dbReference type="PANTHER" id="PTHR43644:SF1">
    <property type="entry name" value="NAD(P)H-FLAVIN REDUCTASE"/>
    <property type="match status" value="1"/>
</dbReference>
<dbReference type="EMBL" id="JAQRFI010000006">
    <property type="protein sequence ID" value="MDC9588501.1"/>
    <property type="molecule type" value="Genomic_DNA"/>
</dbReference>
<dbReference type="PANTHER" id="PTHR43644">
    <property type="entry name" value="NA(+)-TRANSLOCATING NADH-QUINONE REDUCTASE SUBUNIT"/>
    <property type="match status" value="1"/>
</dbReference>
<comment type="similarity">
    <text evidence="22">Belongs to the Fre/LuxG FAD/NAD(P) flavoprotein oxidoreductase family.</text>
</comment>
<keyword evidence="7 24" id="KW-1003">Cell membrane</keyword>
<comment type="cofactor">
    <cofactor evidence="1 24">
        <name>FAD</name>
        <dbReference type="ChEBI" id="CHEBI:57692"/>
    </cofactor>
</comment>
<evidence type="ECO:0000256" key="12">
    <source>
        <dbReference type="ARBA" id="ARBA00022827"/>
    </source>
</evidence>
<evidence type="ECO:0000256" key="11">
    <source>
        <dbReference type="ARBA" id="ARBA00022723"/>
    </source>
</evidence>
<keyword evidence="21 24" id="KW-0739">Sodium transport</keyword>
<dbReference type="InterPro" id="IPR008333">
    <property type="entry name" value="Cbr1-like_FAD-bd_dom"/>
</dbReference>
<dbReference type="InterPro" id="IPR001433">
    <property type="entry name" value="OxRdtase_FAD/NAD-bd"/>
</dbReference>
<dbReference type="InterPro" id="IPR001041">
    <property type="entry name" value="2Fe-2S_ferredoxin-type"/>
</dbReference>
<evidence type="ECO:0000256" key="24">
    <source>
        <dbReference type="HAMAP-Rule" id="MF_00430"/>
    </source>
</evidence>
<feature type="binding site" evidence="24">
    <location>
        <position position="111"/>
    </location>
    <ligand>
        <name>[2Fe-2S] cluster</name>
        <dbReference type="ChEBI" id="CHEBI:190135"/>
    </ligand>
</feature>
<dbReference type="HAMAP" id="MF_00430">
    <property type="entry name" value="NqrF"/>
    <property type="match status" value="1"/>
</dbReference>
<evidence type="ECO:0000256" key="4">
    <source>
        <dbReference type="ARBA" id="ARBA00005570"/>
    </source>
</evidence>
<gene>
    <name evidence="24 27" type="primary">nqrF</name>
    <name evidence="27" type="ORF">PSI23_04020</name>
</gene>
<dbReference type="InterPro" id="IPR012675">
    <property type="entry name" value="Beta-grasp_dom_sf"/>
</dbReference>
<evidence type="ECO:0000256" key="7">
    <source>
        <dbReference type="ARBA" id="ARBA00022475"/>
    </source>
</evidence>
<dbReference type="RefSeq" id="WP_273553866.1">
    <property type="nucleotide sequence ID" value="NZ_JAQRFI010000006.1"/>
</dbReference>
<dbReference type="SUPFAM" id="SSF54292">
    <property type="entry name" value="2Fe-2S ferredoxin-like"/>
    <property type="match status" value="1"/>
</dbReference>
<evidence type="ECO:0000256" key="15">
    <source>
        <dbReference type="ARBA" id="ARBA00023014"/>
    </source>
</evidence>
<feature type="binding site" evidence="24">
    <location>
        <position position="76"/>
    </location>
    <ligand>
        <name>[2Fe-2S] cluster</name>
        <dbReference type="ChEBI" id="CHEBI:190135"/>
    </ligand>
</feature>
<dbReference type="Gene3D" id="2.40.30.10">
    <property type="entry name" value="Translation factors"/>
    <property type="match status" value="1"/>
</dbReference>
<dbReference type="InterPro" id="IPR017938">
    <property type="entry name" value="Riboflavin_synthase-like_b-brl"/>
</dbReference>
<organism evidence="27 28">
    <name type="scientific">Xenorhabdus yunnanensis</name>
    <dbReference type="NCBI Taxonomy" id="3025878"/>
    <lineage>
        <taxon>Bacteria</taxon>
        <taxon>Pseudomonadati</taxon>
        <taxon>Pseudomonadota</taxon>
        <taxon>Gammaproteobacteria</taxon>
        <taxon>Enterobacterales</taxon>
        <taxon>Morganellaceae</taxon>
        <taxon>Xenorhabdus</taxon>
    </lineage>
</organism>
<evidence type="ECO:0000313" key="27">
    <source>
        <dbReference type="EMBL" id="MDC9588501.1"/>
    </source>
</evidence>
<evidence type="ECO:0000256" key="2">
    <source>
        <dbReference type="ARBA" id="ARBA00002972"/>
    </source>
</evidence>
<evidence type="ECO:0000256" key="13">
    <source>
        <dbReference type="ARBA" id="ARBA00022967"/>
    </source>
</evidence>
<dbReference type="SUPFAM" id="SSF63380">
    <property type="entry name" value="Riboflavin synthase domain-like"/>
    <property type="match status" value="1"/>
</dbReference>
<evidence type="ECO:0000256" key="6">
    <source>
        <dbReference type="ARBA" id="ARBA00022448"/>
    </source>
</evidence>
<evidence type="ECO:0000259" key="26">
    <source>
        <dbReference type="PROSITE" id="PS51384"/>
    </source>
</evidence>
<evidence type="ECO:0000256" key="5">
    <source>
        <dbReference type="ARBA" id="ARBA00011309"/>
    </source>
</evidence>
<dbReference type="PRINTS" id="PR00371">
    <property type="entry name" value="FPNCR"/>
</dbReference>
<sequence length="408" mass="45664">MDIIILGVVMFTLIVLVLTAMILFAKSKLVNTGDIKVEVNGDEDKSFSAPAGDKLLNMLSNQGIFVSSACGGGGSCGQCRVKISEGGGDILPTELSHINKREAKEGCRLACQVNVKQDLKIELPEEIFGVKKWECEVISNDNKATFIKELKLKIPDGEVVPFRAGGYIQIECPPHIARYADYEVPQEYREDWDKFNLFRYVSEVKEPTVRAYSMANYPEEHGIIMLNVRIATPPPRNPDVVPGIMSSYIWSLKAGDKVTISGPFGEFFAKDTDAEMVFIGGGAGMAPMRSHIFDQLKRLSSKRKITFWYGARSKREMFYTEDFDQLAAENENFTWHVALSDALPEDNWDGYTGFIHNVLYENYLKDHPAPEDCEFYMCGPPVMNAAVIKMLKDLGVEDENIMLDDFGG</sequence>
<reference evidence="27 28" key="1">
    <citation type="submission" date="2023-02" db="EMBL/GenBank/DDBJ databases">
        <title>Entomopathogenic bacteria.</title>
        <authorList>
            <person name="Machado R.A."/>
        </authorList>
    </citation>
    <scope>NUCLEOTIDE SEQUENCE [LARGE SCALE GENOMIC DNA]</scope>
    <source>
        <strain evidence="27 28">XENO-10</strain>
    </source>
</reference>
<dbReference type="InterPro" id="IPR039261">
    <property type="entry name" value="FNR_nucleotide-bd"/>
</dbReference>
<evidence type="ECO:0000259" key="25">
    <source>
        <dbReference type="PROSITE" id="PS51085"/>
    </source>
</evidence>
<dbReference type="InterPro" id="IPR017927">
    <property type="entry name" value="FAD-bd_FR_type"/>
</dbReference>
<dbReference type="Pfam" id="PF00175">
    <property type="entry name" value="NAD_binding_1"/>
    <property type="match status" value="1"/>
</dbReference>
<comment type="catalytic activity">
    <reaction evidence="23 24">
        <text>a ubiquinone + n Na(+)(in) + NADH + H(+) = a ubiquinol + n Na(+)(out) + NAD(+)</text>
        <dbReference type="Rhea" id="RHEA:47748"/>
        <dbReference type="Rhea" id="RHEA-COMP:9565"/>
        <dbReference type="Rhea" id="RHEA-COMP:9566"/>
        <dbReference type="ChEBI" id="CHEBI:15378"/>
        <dbReference type="ChEBI" id="CHEBI:16389"/>
        <dbReference type="ChEBI" id="CHEBI:17976"/>
        <dbReference type="ChEBI" id="CHEBI:29101"/>
        <dbReference type="ChEBI" id="CHEBI:57540"/>
        <dbReference type="ChEBI" id="CHEBI:57945"/>
        <dbReference type="EC" id="7.2.1.1"/>
    </reaction>
</comment>
<comment type="subunit">
    <text evidence="5 24">Composed of six subunits; NqrA, NqrB, NqrC, NqrD, NqrE and NqrF.</text>
</comment>
<dbReference type="Pfam" id="PF00111">
    <property type="entry name" value="Fer2"/>
    <property type="match status" value="1"/>
</dbReference>
<comment type="function">
    <text evidence="2 24">NQR complex catalyzes the reduction of ubiquinone-1 to ubiquinol by two successive reactions, coupled with the transport of Na(+) ions from the cytoplasm to the periplasm. The first step is catalyzed by NqrF, which accepts electrons from NADH and reduces ubiquinone-1 to ubisemiquinone by a one-electron transfer pathway.</text>
</comment>
<evidence type="ECO:0000256" key="22">
    <source>
        <dbReference type="ARBA" id="ARBA00038177"/>
    </source>
</evidence>
<feature type="binding site" evidence="24">
    <location>
        <position position="79"/>
    </location>
    <ligand>
        <name>[2Fe-2S] cluster</name>
        <dbReference type="ChEBI" id="CHEBI:190135"/>
    </ligand>
</feature>
<feature type="transmembrane region" description="Helical" evidence="24">
    <location>
        <begin position="6"/>
        <end position="25"/>
    </location>
</feature>
<dbReference type="Pfam" id="PF00970">
    <property type="entry name" value="FAD_binding_6"/>
    <property type="match status" value="1"/>
</dbReference>
<keyword evidence="11 24" id="KW-0479">Metal-binding</keyword>
<feature type="binding site" evidence="24">
    <location>
        <position position="70"/>
    </location>
    <ligand>
        <name>[2Fe-2S] cluster</name>
        <dbReference type="ChEBI" id="CHEBI:190135"/>
    </ligand>
</feature>
<keyword evidence="20 24" id="KW-0472">Membrane</keyword>
<comment type="similarity">
    <text evidence="4 24">Belongs to the NqrF family.</text>
</comment>